<dbReference type="InterPro" id="IPR050295">
    <property type="entry name" value="Plant_2OG-oxidoreductases"/>
</dbReference>
<dbReference type="Proteomes" id="UP000236291">
    <property type="component" value="Unassembled WGS sequence"/>
</dbReference>
<evidence type="ECO:0000256" key="2">
    <source>
        <dbReference type="ARBA" id="ARBA00022896"/>
    </source>
</evidence>
<dbReference type="STRING" id="57577.A0A2K3KW95"/>
<dbReference type="Gene3D" id="2.60.120.330">
    <property type="entry name" value="B-lactam Antibiotic, Isopenicillin N Synthase, Chain"/>
    <property type="match status" value="1"/>
</dbReference>
<dbReference type="InterPro" id="IPR044861">
    <property type="entry name" value="IPNS-like_FE2OG_OXY"/>
</dbReference>
<keyword evidence="2" id="KW-0847">Vitamin C</keyword>
<comment type="caution">
    <text evidence="5">The sequence shown here is derived from an EMBL/GenBank/DDBJ whole genome shotgun (WGS) entry which is preliminary data.</text>
</comment>
<evidence type="ECO:0000256" key="3">
    <source>
        <dbReference type="ARBA" id="ARBA00023004"/>
    </source>
</evidence>
<dbReference type="GO" id="GO:0046872">
    <property type="term" value="F:metal ion binding"/>
    <property type="evidence" value="ECO:0007669"/>
    <property type="project" value="UniProtKB-KW"/>
</dbReference>
<evidence type="ECO:0000259" key="4">
    <source>
        <dbReference type="Pfam" id="PF03171"/>
    </source>
</evidence>
<dbReference type="InterPro" id="IPR027443">
    <property type="entry name" value="IPNS-like_sf"/>
</dbReference>
<evidence type="ECO:0000256" key="1">
    <source>
        <dbReference type="ARBA" id="ARBA00022723"/>
    </source>
</evidence>
<dbReference type="EMBL" id="ASHM01114440">
    <property type="protein sequence ID" value="PNX70563.1"/>
    <property type="molecule type" value="Genomic_DNA"/>
</dbReference>
<protein>
    <submittedName>
        <fullName evidence="5">Protein SRG1-like</fullName>
    </submittedName>
</protein>
<proteinExistence type="predicted"/>
<reference evidence="5 6" key="1">
    <citation type="journal article" date="2014" name="Am. J. Bot.">
        <title>Genome assembly and annotation for red clover (Trifolium pratense; Fabaceae).</title>
        <authorList>
            <person name="Istvanek J."/>
            <person name="Jaros M."/>
            <person name="Krenek A."/>
            <person name="Repkova J."/>
        </authorList>
    </citation>
    <scope>NUCLEOTIDE SEQUENCE [LARGE SCALE GENOMIC DNA]</scope>
    <source>
        <strain evidence="6">cv. Tatra</strain>
        <tissue evidence="5">Young leaves</tissue>
    </source>
</reference>
<organism evidence="5 6">
    <name type="scientific">Trifolium pratense</name>
    <name type="common">Red clover</name>
    <dbReference type="NCBI Taxonomy" id="57577"/>
    <lineage>
        <taxon>Eukaryota</taxon>
        <taxon>Viridiplantae</taxon>
        <taxon>Streptophyta</taxon>
        <taxon>Embryophyta</taxon>
        <taxon>Tracheophyta</taxon>
        <taxon>Spermatophyta</taxon>
        <taxon>Magnoliopsida</taxon>
        <taxon>eudicotyledons</taxon>
        <taxon>Gunneridae</taxon>
        <taxon>Pentapetalae</taxon>
        <taxon>rosids</taxon>
        <taxon>fabids</taxon>
        <taxon>Fabales</taxon>
        <taxon>Fabaceae</taxon>
        <taxon>Papilionoideae</taxon>
        <taxon>50 kb inversion clade</taxon>
        <taxon>NPAAA clade</taxon>
        <taxon>Hologalegina</taxon>
        <taxon>IRL clade</taxon>
        <taxon>Trifolieae</taxon>
        <taxon>Trifolium</taxon>
    </lineage>
</organism>
<dbReference type="Pfam" id="PF03171">
    <property type="entry name" value="2OG-FeII_Oxy"/>
    <property type="match status" value="1"/>
</dbReference>
<reference evidence="5 6" key="2">
    <citation type="journal article" date="2017" name="Front. Plant Sci.">
        <title>Gene Classification and Mining of Molecular Markers Useful in Red Clover (Trifolium pratense) Breeding.</title>
        <authorList>
            <person name="Istvanek J."/>
            <person name="Dluhosova J."/>
            <person name="Dluhos P."/>
            <person name="Patkova L."/>
            <person name="Nedelnik J."/>
            <person name="Repkova J."/>
        </authorList>
    </citation>
    <scope>NUCLEOTIDE SEQUENCE [LARGE SCALE GENOMIC DNA]</scope>
    <source>
        <strain evidence="6">cv. Tatra</strain>
        <tissue evidence="5">Young leaves</tissue>
    </source>
</reference>
<accession>A0A2K3KW95</accession>
<dbReference type="AlphaFoldDB" id="A0A2K3KW95"/>
<keyword evidence="1" id="KW-0479">Metal-binding</keyword>
<dbReference type="SUPFAM" id="SSF51197">
    <property type="entry name" value="Clavaminate synthase-like"/>
    <property type="match status" value="1"/>
</dbReference>
<dbReference type="PANTHER" id="PTHR47991">
    <property type="entry name" value="OXOGLUTARATE/IRON-DEPENDENT DIOXYGENASE"/>
    <property type="match status" value="1"/>
</dbReference>
<keyword evidence="3" id="KW-0408">Iron</keyword>
<evidence type="ECO:0000313" key="5">
    <source>
        <dbReference type="EMBL" id="PNX70563.1"/>
    </source>
</evidence>
<gene>
    <name evidence="5" type="ORF">L195_g057518</name>
</gene>
<dbReference type="GO" id="GO:0031418">
    <property type="term" value="F:L-ascorbic acid binding"/>
    <property type="evidence" value="ECO:0007669"/>
    <property type="project" value="UniProtKB-KW"/>
</dbReference>
<name>A0A2K3KW95_TRIPR</name>
<evidence type="ECO:0000313" key="6">
    <source>
        <dbReference type="Proteomes" id="UP000236291"/>
    </source>
</evidence>
<feature type="domain" description="Isopenicillin N synthase-like Fe(2+) 2OG dioxygenase" evidence="4">
    <location>
        <begin position="2"/>
        <end position="32"/>
    </location>
</feature>
<sequence>MKIITNGIYRSIEHRAIVNSEKERLSIATFYSINQESILGPMESLITEQSPARFKKIGVKEYFKNFFARKLEGKSYIDVMRIEHDD</sequence>